<keyword evidence="1" id="KW-0472">Membrane</keyword>
<feature type="transmembrane region" description="Helical" evidence="1">
    <location>
        <begin position="238"/>
        <end position="263"/>
    </location>
</feature>
<dbReference type="Proteomes" id="UP001521785">
    <property type="component" value="Unassembled WGS sequence"/>
</dbReference>
<evidence type="ECO:0000313" key="3">
    <source>
        <dbReference type="Proteomes" id="UP001521785"/>
    </source>
</evidence>
<name>A0ABR3QKE8_9PLEO</name>
<sequence length="281" mass="30551">MHAVLFTETQDLEEIKDFKIGLRYEPLQAKTSILDRGSTEESSIRTKHWVIVFTPRMTATHSYRMELLPRSDKNLGFVFTRVESELNDTHPIGQWTGCLQDLKTLMETHPMNNVSSNYSPVYNNCQHWAAAFLVHLEALERQNPTTSLLIVHRERYNKVLSILGKAGTGHLYNKSNRIFRGMQAGTMALGGGTVGVLGVASTATVATTVAVELPAAGILGLFGATTTTLIPVGTAATAGAMACAIALPAVLAGVAVGGIIFAVQSTEWKDKTRFRDPRIPV</sequence>
<keyword evidence="1" id="KW-0812">Transmembrane</keyword>
<protein>
    <recommendedName>
        <fullName evidence="4">LRAT domain-containing protein</fullName>
    </recommendedName>
</protein>
<proteinExistence type="predicted"/>
<reference evidence="2 3" key="1">
    <citation type="submission" date="2024-02" db="EMBL/GenBank/DDBJ databases">
        <title>De novo assembly and annotation of 12 fungi associated with fruit tree decline syndrome in Ontario, Canada.</title>
        <authorList>
            <person name="Sulman M."/>
            <person name="Ellouze W."/>
            <person name="Ilyukhin E."/>
        </authorList>
    </citation>
    <scope>NUCLEOTIDE SEQUENCE [LARGE SCALE GENOMIC DNA]</scope>
    <source>
        <strain evidence="2 3">M42-189</strain>
    </source>
</reference>
<comment type="caution">
    <text evidence="2">The sequence shown here is derived from an EMBL/GenBank/DDBJ whole genome shotgun (WGS) entry which is preliminary data.</text>
</comment>
<evidence type="ECO:0008006" key="4">
    <source>
        <dbReference type="Google" id="ProtNLM"/>
    </source>
</evidence>
<evidence type="ECO:0000256" key="1">
    <source>
        <dbReference type="SAM" id="Phobius"/>
    </source>
</evidence>
<organism evidence="2 3">
    <name type="scientific">Paraconiothyrium brasiliense</name>
    <dbReference type="NCBI Taxonomy" id="300254"/>
    <lineage>
        <taxon>Eukaryota</taxon>
        <taxon>Fungi</taxon>
        <taxon>Dikarya</taxon>
        <taxon>Ascomycota</taxon>
        <taxon>Pezizomycotina</taxon>
        <taxon>Dothideomycetes</taxon>
        <taxon>Pleosporomycetidae</taxon>
        <taxon>Pleosporales</taxon>
        <taxon>Massarineae</taxon>
        <taxon>Didymosphaeriaceae</taxon>
        <taxon>Paraconiothyrium</taxon>
    </lineage>
</organism>
<gene>
    <name evidence="2" type="ORF">SLS60_011045</name>
</gene>
<keyword evidence="1" id="KW-1133">Transmembrane helix</keyword>
<evidence type="ECO:0000313" key="2">
    <source>
        <dbReference type="EMBL" id="KAL1592629.1"/>
    </source>
</evidence>
<dbReference type="EMBL" id="JAKJXO020000020">
    <property type="protein sequence ID" value="KAL1592629.1"/>
    <property type="molecule type" value="Genomic_DNA"/>
</dbReference>
<keyword evidence="3" id="KW-1185">Reference proteome</keyword>
<accession>A0ABR3QKE8</accession>